<accession>A0A6G1IRW9</accession>
<dbReference type="AlphaFoldDB" id="A0A6G1IRW9"/>
<evidence type="ECO:0000256" key="1">
    <source>
        <dbReference type="SAM" id="MobiDB-lite"/>
    </source>
</evidence>
<keyword evidence="3" id="KW-1185">Reference proteome</keyword>
<sequence length="181" mass="20497">MDGKLPREAIDEMMWPIFFPAGERNEIKGYVRGHLDKDEALWNEDLLGEDLSAVILATKNSEDFSIDDARSASTIQAVVKELRNYKHGHARRNASRLSTASRFSQSTIEPTKKGPFLTKKGKRTRKEETDEEEDEDSVNPAKRCRETTRGRSRKRSSAGRTETPTQIQAIESIETDDSQPT</sequence>
<proteinExistence type="predicted"/>
<evidence type="ECO:0000313" key="3">
    <source>
        <dbReference type="Proteomes" id="UP000799291"/>
    </source>
</evidence>
<reference evidence="2" key="1">
    <citation type="journal article" date="2020" name="Stud. Mycol.">
        <title>101 Dothideomycetes genomes: a test case for predicting lifestyles and emergence of pathogens.</title>
        <authorList>
            <person name="Haridas S."/>
            <person name="Albert R."/>
            <person name="Binder M."/>
            <person name="Bloem J."/>
            <person name="Labutti K."/>
            <person name="Salamov A."/>
            <person name="Andreopoulos B."/>
            <person name="Baker S."/>
            <person name="Barry K."/>
            <person name="Bills G."/>
            <person name="Bluhm B."/>
            <person name="Cannon C."/>
            <person name="Castanera R."/>
            <person name="Culley D."/>
            <person name="Daum C."/>
            <person name="Ezra D."/>
            <person name="Gonzalez J."/>
            <person name="Henrissat B."/>
            <person name="Kuo A."/>
            <person name="Liang C."/>
            <person name="Lipzen A."/>
            <person name="Lutzoni F."/>
            <person name="Magnuson J."/>
            <person name="Mondo S."/>
            <person name="Nolan M."/>
            <person name="Ohm R."/>
            <person name="Pangilinan J."/>
            <person name="Park H.-J."/>
            <person name="Ramirez L."/>
            <person name="Alfaro M."/>
            <person name="Sun H."/>
            <person name="Tritt A."/>
            <person name="Yoshinaga Y."/>
            <person name="Zwiers L.-H."/>
            <person name="Turgeon B."/>
            <person name="Goodwin S."/>
            <person name="Spatafora J."/>
            <person name="Crous P."/>
            <person name="Grigoriev I."/>
        </authorList>
    </citation>
    <scope>NUCLEOTIDE SEQUENCE</scope>
    <source>
        <strain evidence="2">CBS 122367</strain>
    </source>
</reference>
<evidence type="ECO:0000313" key="2">
    <source>
        <dbReference type="EMBL" id="KAF2680994.1"/>
    </source>
</evidence>
<organism evidence="2 3">
    <name type="scientific">Lentithecium fluviatile CBS 122367</name>
    <dbReference type="NCBI Taxonomy" id="1168545"/>
    <lineage>
        <taxon>Eukaryota</taxon>
        <taxon>Fungi</taxon>
        <taxon>Dikarya</taxon>
        <taxon>Ascomycota</taxon>
        <taxon>Pezizomycotina</taxon>
        <taxon>Dothideomycetes</taxon>
        <taxon>Pleosporomycetidae</taxon>
        <taxon>Pleosporales</taxon>
        <taxon>Massarineae</taxon>
        <taxon>Lentitheciaceae</taxon>
        <taxon>Lentithecium</taxon>
    </lineage>
</organism>
<dbReference type="OrthoDB" id="3800549at2759"/>
<gene>
    <name evidence="2" type="ORF">K458DRAFT_392221</name>
</gene>
<name>A0A6G1IRW9_9PLEO</name>
<dbReference type="EMBL" id="MU005593">
    <property type="protein sequence ID" value="KAF2680994.1"/>
    <property type="molecule type" value="Genomic_DNA"/>
</dbReference>
<dbReference type="Proteomes" id="UP000799291">
    <property type="component" value="Unassembled WGS sequence"/>
</dbReference>
<protein>
    <submittedName>
        <fullName evidence="2">Uncharacterized protein</fullName>
    </submittedName>
</protein>
<feature type="region of interest" description="Disordered" evidence="1">
    <location>
        <begin position="86"/>
        <end position="181"/>
    </location>
</feature>
<feature type="compositionally biased region" description="Polar residues" evidence="1">
    <location>
        <begin position="95"/>
        <end position="109"/>
    </location>
</feature>